<evidence type="ECO:0000313" key="4">
    <source>
        <dbReference type="Proteomes" id="UP000554482"/>
    </source>
</evidence>
<dbReference type="Pfam" id="PF04780">
    <property type="entry name" value="DUF629"/>
    <property type="match status" value="1"/>
</dbReference>
<dbReference type="AlphaFoldDB" id="A0A7J6V8S0"/>
<name>A0A7J6V8S0_THATH</name>
<accession>A0A7J6V8S0</accession>
<dbReference type="InterPro" id="IPR006865">
    <property type="entry name" value="DUF629"/>
</dbReference>
<dbReference type="EMBL" id="JABWDY010036129">
    <property type="protein sequence ID" value="KAF5181484.1"/>
    <property type="molecule type" value="Genomic_DNA"/>
</dbReference>
<comment type="caution">
    <text evidence="3">The sequence shown here is derived from an EMBL/GenBank/DDBJ whole genome shotgun (WGS) entry which is preliminary data.</text>
</comment>
<evidence type="ECO:0000256" key="1">
    <source>
        <dbReference type="SAM" id="MobiDB-lite"/>
    </source>
</evidence>
<organism evidence="3 4">
    <name type="scientific">Thalictrum thalictroides</name>
    <name type="common">Rue-anemone</name>
    <name type="synonym">Anemone thalictroides</name>
    <dbReference type="NCBI Taxonomy" id="46969"/>
    <lineage>
        <taxon>Eukaryota</taxon>
        <taxon>Viridiplantae</taxon>
        <taxon>Streptophyta</taxon>
        <taxon>Embryophyta</taxon>
        <taxon>Tracheophyta</taxon>
        <taxon>Spermatophyta</taxon>
        <taxon>Magnoliopsida</taxon>
        <taxon>Ranunculales</taxon>
        <taxon>Ranunculaceae</taxon>
        <taxon>Thalictroideae</taxon>
        <taxon>Thalictrum</taxon>
    </lineage>
</organism>
<keyword evidence="4" id="KW-1185">Reference proteome</keyword>
<proteinExistence type="predicted"/>
<reference evidence="3 4" key="1">
    <citation type="submission" date="2020-06" db="EMBL/GenBank/DDBJ databases">
        <title>Transcriptomic and genomic resources for Thalictrum thalictroides and T. hernandezii: Facilitating candidate gene discovery in an emerging model plant lineage.</title>
        <authorList>
            <person name="Arias T."/>
            <person name="Riano-Pachon D.M."/>
            <person name="Di Stilio V.S."/>
        </authorList>
    </citation>
    <scope>NUCLEOTIDE SEQUENCE [LARGE SCALE GENOMIC DNA]</scope>
    <source>
        <strain evidence="4">cv. WT478/WT964</strain>
        <tissue evidence="3">Leaves</tissue>
    </source>
</reference>
<feature type="non-terminal residue" evidence="3">
    <location>
        <position position="1"/>
    </location>
</feature>
<sequence>FEKLYGWLCYCCDKKFLDSDLHIEHLAEKYNFARLTIKQKSVLPSRIDQDWSYMIHSGTWKPIESSVSLLAVDLKLKNVEKSVSKVQLVDLATPFLSFTDDPVREGLLKRIRCELNYMLKKFAENEKSKLPSHVFVPPQTKELEIIGYKEPSFSLIVLKESPNAPDSIACKSADSHVERWENVRTFKKPYWDEFFKCIRVKEKFERLKTLCQQKCAEQTTCHGVQLTVDLELMEKDEILIQAAKETEELEHKLNEFAEKDFEVALHPLVKTYIQHCHNQGKENTEKSQAAPQELSVGASSHYKRSSRSHQTPDKEKISKNIEVGLNKTASDDVA</sequence>
<feature type="domain" description="DUF629" evidence="2">
    <location>
        <begin position="7"/>
        <end position="120"/>
    </location>
</feature>
<feature type="compositionally biased region" description="Basic and acidic residues" evidence="1">
    <location>
        <begin position="310"/>
        <end position="319"/>
    </location>
</feature>
<evidence type="ECO:0000259" key="2">
    <source>
        <dbReference type="Pfam" id="PF04780"/>
    </source>
</evidence>
<protein>
    <recommendedName>
        <fullName evidence="2">DUF629 domain-containing protein</fullName>
    </recommendedName>
</protein>
<feature type="region of interest" description="Disordered" evidence="1">
    <location>
        <begin position="279"/>
        <end position="334"/>
    </location>
</feature>
<dbReference type="Proteomes" id="UP000554482">
    <property type="component" value="Unassembled WGS sequence"/>
</dbReference>
<evidence type="ECO:0000313" key="3">
    <source>
        <dbReference type="EMBL" id="KAF5181484.1"/>
    </source>
</evidence>
<gene>
    <name evidence="3" type="ORF">FRX31_028928</name>
</gene>